<sequence>MSKQPQSTFEKELKDLSFKKEFDREYKEFVLSELLCAMMAEDKVSVRKLAKAVKLSPTIIQKLRSGEQTDMKISNFANIVREFGYSLVLEKGKNRVYLNSSS</sequence>
<evidence type="ECO:0000313" key="1">
    <source>
        <dbReference type="EMBL" id="PCJ42634.1"/>
    </source>
</evidence>
<comment type="caution">
    <text evidence="1">The sequence shown here is derived from an EMBL/GenBank/DDBJ whole genome shotgun (WGS) entry which is preliminary data.</text>
</comment>
<evidence type="ECO:0000313" key="2">
    <source>
        <dbReference type="Proteomes" id="UP000228987"/>
    </source>
</evidence>
<protein>
    <recommendedName>
        <fullName evidence="3">XRE family transcriptional regulator</fullName>
    </recommendedName>
</protein>
<gene>
    <name evidence="1" type="ORF">COA71_03760</name>
</gene>
<dbReference type="SUPFAM" id="SSF47413">
    <property type="entry name" value="lambda repressor-like DNA-binding domains"/>
    <property type="match status" value="1"/>
</dbReference>
<name>A0A2A5CFG6_9GAMM</name>
<dbReference type="GO" id="GO:0003677">
    <property type="term" value="F:DNA binding"/>
    <property type="evidence" value="ECO:0007669"/>
    <property type="project" value="InterPro"/>
</dbReference>
<reference evidence="2" key="1">
    <citation type="submission" date="2017-08" db="EMBL/GenBank/DDBJ databases">
        <title>A dynamic microbial community with high functional redundancy inhabits the cold, oxic subseafloor aquifer.</title>
        <authorList>
            <person name="Tully B.J."/>
            <person name="Wheat C.G."/>
            <person name="Glazer B.T."/>
            <person name="Huber J.A."/>
        </authorList>
    </citation>
    <scope>NUCLEOTIDE SEQUENCE [LARGE SCALE GENOMIC DNA]</scope>
</reference>
<dbReference type="EMBL" id="NVWI01000002">
    <property type="protein sequence ID" value="PCJ42634.1"/>
    <property type="molecule type" value="Genomic_DNA"/>
</dbReference>
<organism evidence="1 2">
    <name type="scientific">SAR86 cluster bacterium</name>
    <dbReference type="NCBI Taxonomy" id="2030880"/>
    <lineage>
        <taxon>Bacteria</taxon>
        <taxon>Pseudomonadati</taxon>
        <taxon>Pseudomonadota</taxon>
        <taxon>Gammaproteobacteria</taxon>
        <taxon>SAR86 cluster</taxon>
    </lineage>
</organism>
<dbReference type="Proteomes" id="UP000228987">
    <property type="component" value="Unassembled WGS sequence"/>
</dbReference>
<dbReference type="InterPro" id="IPR010982">
    <property type="entry name" value="Lambda_DNA-bd_dom_sf"/>
</dbReference>
<dbReference type="AlphaFoldDB" id="A0A2A5CFG6"/>
<proteinExistence type="predicted"/>
<evidence type="ECO:0008006" key="3">
    <source>
        <dbReference type="Google" id="ProtNLM"/>
    </source>
</evidence>
<accession>A0A2A5CFG6</accession>